<name>A0AAE3ED43_9FIRM</name>
<organism evidence="3 4">
    <name type="scientific">Hominifimenecus microfluidus</name>
    <dbReference type="NCBI Taxonomy" id="2885348"/>
    <lineage>
        <taxon>Bacteria</taxon>
        <taxon>Bacillati</taxon>
        <taxon>Bacillota</taxon>
        <taxon>Clostridia</taxon>
        <taxon>Lachnospirales</taxon>
        <taxon>Lachnospiraceae</taxon>
        <taxon>Hominifimenecus</taxon>
    </lineage>
</organism>
<accession>A0AAE3ED43</accession>
<dbReference type="InterPro" id="IPR050708">
    <property type="entry name" value="T6SS_VgrG/RHS"/>
</dbReference>
<dbReference type="RefSeq" id="WP_308455241.1">
    <property type="nucleotide sequence ID" value="NZ_JAJEQR010000121.1"/>
</dbReference>
<dbReference type="NCBIfam" id="TIGR03696">
    <property type="entry name" value="Rhs_assc_core"/>
    <property type="match status" value="1"/>
</dbReference>
<dbReference type="Pfam" id="PF25023">
    <property type="entry name" value="TEN_YD-shell"/>
    <property type="match status" value="1"/>
</dbReference>
<dbReference type="EMBL" id="JAJEQR010000121">
    <property type="protein sequence ID" value="MCC2232881.1"/>
    <property type="molecule type" value="Genomic_DNA"/>
</dbReference>
<dbReference type="InterPro" id="IPR022385">
    <property type="entry name" value="Rhs_assc_core"/>
</dbReference>
<dbReference type="NCBIfam" id="TIGR01643">
    <property type="entry name" value="YD_repeat_2x"/>
    <property type="match status" value="1"/>
</dbReference>
<dbReference type="InterPro" id="IPR056823">
    <property type="entry name" value="TEN-like_YD-shell"/>
</dbReference>
<dbReference type="InterPro" id="IPR006530">
    <property type="entry name" value="YD"/>
</dbReference>
<gene>
    <name evidence="3" type="ORF">LKD81_18210</name>
</gene>
<keyword evidence="4" id="KW-1185">Reference proteome</keyword>
<evidence type="ECO:0000256" key="1">
    <source>
        <dbReference type="ARBA" id="ARBA00022737"/>
    </source>
</evidence>
<evidence type="ECO:0000313" key="4">
    <source>
        <dbReference type="Proteomes" id="UP001198182"/>
    </source>
</evidence>
<comment type="caution">
    <text evidence="3">The sequence shown here is derived from an EMBL/GenBank/DDBJ whole genome shotgun (WGS) entry which is preliminary data.</text>
</comment>
<reference evidence="3" key="1">
    <citation type="submission" date="2021-10" db="EMBL/GenBank/DDBJ databases">
        <title>Anaerobic single-cell dispensing facilitates the cultivation of human gut bacteria.</title>
        <authorList>
            <person name="Afrizal A."/>
        </authorList>
    </citation>
    <scope>NUCLEOTIDE SEQUENCE</scope>
    <source>
        <strain evidence="3">CLA-AA-H215</strain>
    </source>
</reference>
<evidence type="ECO:0000313" key="3">
    <source>
        <dbReference type="EMBL" id="MCC2232881.1"/>
    </source>
</evidence>
<feature type="domain" description="Teneurin-like YD-shell" evidence="2">
    <location>
        <begin position="9"/>
        <end position="138"/>
    </location>
</feature>
<dbReference type="PANTHER" id="PTHR32305:SF15">
    <property type="entry name" value="PROTEIN RHSA-RELATED"/>
    <property type="match status" value="1"/>
</dbReference>
<proteinExistence type="predicted"/>
<feature type="non-terminal residue" evidence="3">
    <location>
        <position position="1"/>
    </location>
</feature>
<protein>
    <recommendedName>
        <fullName evidence="2">Teneurin-like YD-shell domain-containing protein</fullName>
    </recommendedName>
</protein>
<dbReference type="PANTHER" id="PTHR32305">
    <property type="match status" value="1"/>
</dbReference>
<keyword evidence="1" id="KW-0677">Repeat</keyword>
<sequence length="347" mass="36967">VASSAGQNVHIRYDSEGKPVHMQYNKDGDEYYYMLDAQGNVVGLVDGSGKLVVEYTYDAWGQLLSMTGSRANDLGKANPLRYRSYVYDDETGMYYLGSRYYNPTMCRFINADSVSVVHEASGKLTDKNLFAYCDKNPVMRKDGGGEFWTVLAGAVIGAVTNVATTIITSAITGDKIDARDIVVSAISGVASGALASTGAAFWSKPVGQVLGSSLISMGETVANSAVCGEMPELEEVLANGLIGATCSFFSQGTFACDQPAIGKARQEVISARGTLGSAICGTAKGTNVKKAWSSYIGANINLLQKTKEHLLPTTMLYAGGLIYGTMGKQMNHSAWKQVGPMLKGQKR</sequence>
<dbReference type="AlphaFoldDB" id="A0AAE3ED43"/>
<dbReference type="Proteomes" id="UP001198182">
    <property type="component" value="Unassembled WGS sequence"/>
</dbReference>
<evidence type="ECO:0000259" key="2">
    <source>
        <dbReference type="Pfam" id="PF25023"/>
    </source>
</evidence>
<dbReference type="Gene3D" id="2.180.10.10">
    <property type="entry name" value="RHS repeat-associated core"/>
    <property type="match status" value="1"/>
</dbReference>